<dbReference type="EMBL" id="LXQA011230058">
    <property type="protein sequence ID" value="MCI89900.1"/>
    <property type="molecule type" value="Genomic_DNA"/>
</dbReference>
<comment type="caution">
    <text evidence="2">The sequence shown here is derived from an EMBL/GenBank/DDBJ whole genome shotgun (WGS) entry which is preliminary data.</text>
</comment>
<accession>A0A392VTZ1</accession>
<sequence length="61" mass="6908">TLRAAQVTEEQAEQDKHSLRATQTNPAQKTNRHNNTRPRAAQHYPAHSATICNILQNAIYK</sequence>
<organism evidence="2 3">
    <name type="scientific">Trifolium medium</name>
    <dbReference type="NCBI Taxonomy" id="97028"/>
    <lineage>
        <taxon>Eukaryota</taxon>
        <taxon>Viridiplantae</taxon>
        <taxon>Streptophyta</taxon>
        <taxon>Embryophyta</taxon>
        <taxon>Tracheophyta</taxon>
        <taxon>Spermatophyta</taxon>
        <taxon>Magnoliopsida</taxon>
        <taxon>eudicotyledons</taxon>
        <taxon>Gunneridae</taxon>
        <taxon>Pentapetalae</taxon>
        <taxon>rosids</taxon>
        <taxon>fabids</taxon>
        <taxon>Fabales</taxon>
        <taxon>Fabaceae</taxon>
        <taxon>Papilionoideae</taxon>
        <taxon>50 kb inversion clade</taxon>
        <taxon>NPAAA clade</taxon>
        <taxon>Hologalegina</taxon>
        <taxon>IRL clade</taxon>
        <taxon>Trifolieae</taxon>
        <taxon>Trifolium</taxon>
    </lineage>
</organism>
<keyword evidence="3" id="KW-1185">Reference proteome</keyword>
<reference evidence="2 3" key="1">
    <citation type="journal article" date="2018" name="Front. Plant Sci.">
        <title>Red Clover (Trifolium pratense) and Zigzag Clover (T. medium) - A Picture of Genomic Similarities and Differences.</title>
        <authorList>
            <person name="Dluhosova J."/>
            <person name="Istvanek J."/>
            <person name="Nedelnik J."/>
            <person name="Repkova J."/>
        </authorList>
    </citation>
    <scope>NUCLEOTIDE SEQUENCE [LARGE SCALE GENOMIC DNA]</scope>
    <source>
        <strain evidence="3">cv. 10/8</strain>
        <tissue evidence="2">Leaf</tissue>
    </source>
</reference>
<dbReference type="Proteomes" id="UP000265520">
    <property type="component" value="Unassembled WGS sequence"/>
</dbReference>
<dbReference type="AlphaFoldDB" id="A0A392VTZ1"/>
<proteinExistence type="predicted"/>
<feature type="region of interest" description="Disordered" evidence="1">
    <location>
        <begin position="1"/>
        <end position="44"/>
    </location>
</feature>
<feature type="non-terminal residue" evidence="2">
    <location>
        <position position="1"/>
    </location>
</feature>
<name>A0A392VTZ1_9FABA</name>
<evidence type="ECO:0000313" key="2">
    <source>
        <dbReference type="EMBL" id="MCI89900.1"/>
    </source>
</evidence>
<feature type="compositionally biased region" description="Polar residues" evidence="1">
    <location>
        <begin position="20"/>
        <end position="29"/>
    </location>
</feature>
<evidence type="ECO:0000313" key="3">
    <source>
        <dbReference type="Proteomes" id="UP000265520"/>
    </source>
</evidence>
<protein>
    <submittedName>
        <fullName evidence="2">Uncharacterized protein</fullName>
    </submittedName>
</protein>
<evidence type="ECO:0000256" key="1">
    <source>
        <dbReference type="SAM" id="MobiDB-lite"/>
    </source>
</evidence>